<organism evidence="3 4">
    <name type="scientific">Nitrosospira multiformis</name>
    <dbReference type="NCBI Taxonomy" id="1231"/>
    <lineage>
        <taxon>Bacteria</taxon>
        <taxon>Pseudomonadati</taxon>
        <taxon>Pseudomonadota</taxon>
        <taxon>Betaproteobacteria</taxon>
        <taxon>Nitrosomonadales</taxon>
        <taxon>Nitrosomonadaceae</taxon>
        <taxon>Nitrosospira</taxon>
    </lineage>
</organism>
<feature type="chain" id="PRO_5015538492" evidence="1">
    <location>
        <begin position="28"/>
        <end position="226"/>
    </location>
</feature>
<reference evidence="3 4" key="1">
    <citation type="submission" date="2018-04" db="EMBL/GenBank/DDBJ databases">
        <title>Active sludge and wastewater microbial communities from Klosterneuburg, Austria.</title>
        <authorList>
            <person name="Wagner M."/>
        </authorList>
    </citation>
    <scope>NUCLEOTIDE SEQUENCE [LARGE SCALE GENOMIC DNA]</scope>
    <source>
        <strain evidence="3 4">Nl12</strain>
    </source>
</reference>
<feature type="signal peptide" evidence="1">
    <location>
        <begin position="1"/>
        <end position="27"/>
    </location>
</feature>
<protein>
    <submittedName>
        <fullName evidence="3">Putative secreted protein with PEP-CTERM sorting signal</fullName>
    </submittedName>
</protein>
<dbReference type="RefSeq" id="WP_107762341.1">
    <property type="nucleotide sequence ID" value="NZ_QAOK01000014.1"/>
</dbReference>
<name>A0A2T5IA28_9PROT</name>
<feature type="domain" description="Ice-binding protein C-terminal" evidence="2">
    <location>
        <begin position="201"/>
        <end position="223"/>
    </location>
</feature>
<evidence type="ECO:0000313" key="4">
    <source>
        <dbReference type="Proteomes" id="UP000244152"/>
    </source>
</evidence>
<proteinExistence type="predicted"/>
<comment type="caution">
    <text evidence="3">The sequence shown here is derived from an EMBL/GenBank/DDBJ whole genome shotgun (WGS) entry which is preliminary data.</text>
</comment>
<evidence type="ECO:0000256" key="1">
    <source>
        <dbReference type="SAM" id="SignalP"/>
    </source>
</evidence>
<gene>
    <name evidence="3" type="ORF">C8R21_11428</name>
</gene>
<dbReference type="Pfam" id="PF07589">
    <property type="entry name" value="PEP-CTERM"/>
    <property type="match status" value="1"/>
</dbReference>
<sequence>MNTSAPKTFFSLGFAIALWLAAPALHALPFADTVVSFTPGNSSFPDSIYGVEDDSGGVYTGRSGEGVFDARAVTALDGAVLGLGGSAGIPGSIILHFSSGEVVDGPGADLRLYDTLSFRDGVNVEISADGTHFMNALFSAGDLSYFKCSLQQPCAADVDIADLQLDAFSYLRITAAGNIVQGFPEAYTLDAVEALHYRSTAVPEPGTLALFSLAAVGLAFVRRRND</sequence>
<accession>A0A2T5IA28</accession>
<evidence type="ECO:0000259" key="2">
    <source>
        <dbReference type="Pfam" id="PF07589"/>
    </source>
</evidence>
<dbReference type="Proteomes" id="UP000244152">
    <property type="component" value="Unassembled WGS sequence"/>
</dbReference>
<dbReference type="AlphaFoldDB" id="A0A2T5IA28"/>
<dbReference type="EMBL" id="QAOK01000014">
    <property type="protein sequence ID" value="PTQ80683.1"/>
    <property type="molecule type" value="Genomic_DNA"/>
</dbReference>
<dbReference type="NCBIfam" id="TIGR02595">
    <property type="entry name" value="PEP_CTERM"/>
    <property type="match status" value="1"/>
</dbReference>
<keyword evidence="1" id="KW-0732">Signal</keyword>
<evidence type="ECO:0000313" key="3">
    <source>
        <dbReference type="EMBL" id="PTQ80683.1"/>
    </source>
</evidence>
<dbReference type="InterPro" id="IPR013424">
    <property type="entry name" value="Ice-binding_C"/>
</dbReference>